<keyword evidence="1" id="KW-0732">Signal</keyword>
<feature type="domain" description="Glycoside hydrolase 123-like N-terminal" evidence="2">
    <location>
        <begin position="23"/>
        <end position="248"/>
    </location>
</feature>
<reference evidence="3 4" key="1">
    <citation type="submission" date="2019-04" db="EMBL/GenBank/DDBJ databases">
        <title>Pedobacter sp. RP-1-16 sp. nov., isolated from Arctic soil.</title>
        <authorList>
            <person name="Dahal R.H."/>
            <person name="Kim D.-U."/>
        </authorList>
    </citation>
    <scope>NUCLEOTIDE SEQUENCE [LARGE SCALE GENOMIC DNA]</scope>
    <source>
        <strain evidence="3 4">RP-1-16</strain>
    </source>
</reference>
<feature type="chain" id="PRO_5020354207" description="Glycoside hydrolase 123-like N-terminal domain-containing protein" evidence="1">
    <location>
        <begin position="20"/>
        <end position="252"/>
    </location>
</feature>
<evidence type="ECO:0000313" key="3">
    <source>
        <dbReference type="EMBL" id="TKC56494.1"/>
    </source>
</evidence>
<gene>
    <name evidence="3" type="ORF">FBD94_22500</name>
</gene>
<sequence>MKQTIAFFVVLLLIKNANAQKKTTADATLVVKEKSITLPGKQLDINADGFPAMIQTSFNLVTEPIHFHVINSLNHKDIKWKNGAFNYTSQKPDKVSWSVKNTSDSLNMDVDGLIKADGKLAYTVKITALNDINLDNIRMHIPFTTAAAKFVKGLGQKEELRPEAIEWKWSTDKAAEAKVWVGDVTGGLQFELTDNQHKKIPASWANDGHGGIHIEQKGKAILADNYSGEHHLKKGDVLYYNFSMLITPDTKK</sequence>
<dbReference type="AlphaFoldDB" id="A0A4U1G088"/>
<dbReference type="Proteomes" id="UP000309594">
    <property type="component" value="Unassembled WGS sequence"/>
</dbReference>
<evidence type="ECO:0000313" key="4">
    <source>
        <dbReference type="Proteomes" id="UP000309594"/>
    </source>
</evidence>
<dbReference type="RefSeq" id="WP_136881884.1">
    <property type="nucleotide sequence ID" value="NZ_SWDX01000012.1"/>
</dbReference>
<dbReference type="InterPro" id="IPR045711">
    <property type="entry name" value="GH123-like_N"/>
</dbReference>
<name>A0A4U1G088_9SPHI</name>
<feature type="signal peptide" evidence="1">
    <location>
        <begin position="1"/>
        <end position="19"/>
    </location>
</feature>
<evidence type="ECO:0000256" key="1">
    <source>
        <dbReference type="SAM" id="SignalP"/>
    </source>
</evidence>
<comment type="caution">
    <text evidence="3">The sequence shown here is derived from an EMBL/GenBank/DDBJ whole genome shotgun (WGS) entry which is preliminary data.</text>
</comment>
<evidence type="ECO:0000259" key="2">
    <source>
        <dbReference type="Pfam" id="PF19543"/>
    </source>
</evidence>
<dbReference type="Pfam" id="PF19543">
    <property type="entry name" value="GH123_N"/>
    <property type="match status" value="1"/>
</dbReference>
<protein>
    <recommendedName>
        <fullName evidence="2">Glycoside hydrolase 123-like N-terminal domain-containing protein</fullName>
    </recommendedName>
</protein>
<accession>A0A4U1G088</accession>
<proteinExistence type="predicted"/>
<dbReference type="EMBL" id="SWDX01000012">
    <property type="protein sequence ID" value="TKC56494.1"/>
    <property type="molecule type" value="Genomic_DNA"/>
</dbReference>
<organism evidence="3 4">
    <name type="scientific">Pedobacter hiemivivus</name>
    <dbReference type="NCBI Taxonomy" id="2530454"/>
    <lineage>
        <taxon>Bacteria</taxon>
        <taxon>Pseudomonadati</taxon>
        <taxon>Bacteroidota</taxon>
        <taxon>Sphingobacteriia</taxon>
        <taxon>Sphingobacteriales</taxon>
        <taxon>Sphingobacteriaceae</taxon>
        <taxon>Pedobacter</taxon>
    </lineage>
</organism>